<dbReference type="OrthoDB" id="9104313at2"/>
<dbReference type="Pfam" id="PF05354">
    <property type="entry name" value="Phage_attach"/>
    <property type="match status" value="1"/>
</dbReference>
<dbReference type="EMBL" id="UGHR01000001">
    <property type="protein sequence ID" value="STQ91737.1"/>
    <property type="molecule type" value="Genomic_DNA"/>
</dbReference>
<accession>A0A377QA86</accession>
<evidence type="ECO:0000313" key="3">
    <source>
        <dbReference type="Proteomes" id="UP000255108"/>
    </source>
</evidence>
<reference evidence="1 3" key="1">
    <citation type="submission" date="2018-06" db="EMBL/GenBank/DDBJ databases">
        <authorList>
            <consortium name="Pathogen Informatics"/>
            <person name="Doyle S."/>
        </authorList>
    </citation>
    <scope>NUCLEOTIDE SEQUENCE [LARGE SCALE GENOMIC DNA]</scope>
    <source>
        <strain evidence="1 3">NCTC11159</strain>
    </source>
</reference>
<evidence type="ECO:0000313" key="2">
    <source>
        <dbReference type="EMBL" id="TCU81221.1"/>
    </source>
</evidence>
<dbReference type="InterPro" id="IPR008018">
    <property type="entry name" value="Phage_tail_attach_FII"/>
</dbReference>
<dbReference type="RefSeq" id="WP_115227917.1">
    <property type="nucleotide sequence ID" value="NZ_CAWOLO010000025.1"/>
</dbReference>
<dbReference type="EMBL" id="SMBT01000025">
    <property type="protein sequence ID" value="TCU81221.1"/>
    <property type="molecule type" value="Genomic_DNA"/>
</dbReference>
<dbReference type="InterPro" id="IPR053734">
    <property type="entry name" value="Phage_Head-Tail_Connect_sf"/>
</dbReference>
<dbReference type="Proteomes" id="UP000255108">
    <property type="component" value="Unassembled WGS sequence"/>
</dbReference>
<sequence length="99" mass="10789">MFRDLIAEMDTAVFDSLGDQALIDGQPAQGMFAAPWLQPMIGKLNTGLREPHFVVRDERARGVIKNSRVSVAGQGEYSVVNLEPDGSGLTVLVLRGIYD</sequence>
<dbReference type="Gene3D" id="2.40.10.180">
    <property type="entry name" value="Phage tail proteins"/>
    <property type="match status" value="1"/>
</dbReference>
<evidence type="ECO:0000313" key="4">
    <source>
        <dbReference type="Proteomes" id="UP000295794"/>
    </source>
</evidence>
<dbReference type="GO" id="GO:0019068">
    <property type="term" value="P:virion assembly"/>
    <property type="evidence" value="ECO:0007669"/>
    <property type="project" value="InterPro"/>
</dbReference>
<evidence type="ECO:0000313" key="1">
    <source>
        <dbReference type="EMBL" id="STQ91737.1"/>
    </source>
</evidence>
<keyword evidence="4" id="KW-1185">Reference proteome</keyword>
<dbReference type="AlphaFoldDB" id="A0A377QA86"/>
<gene>
    <name evidence="2" type="ORF">EV682_12524</name>
    <name evidence="1" type="ORF">NCTC11159_02814</name>
</gene>
<dbReference type="Proteomes" id="UP000295794">
    <property type="component" value="Unassembled WGS sequence"/>
</dbReference>
<name>A0A377QA86_9NEIS</name>
<reference evidence="2 4" key="2">
    <citation type="submission" date="2019-03" db="EMBL/GenBank/DDBJ databases">
        <title>Genomic Encyclopedia of Type Strains, Phase IV (KMG-IV): sequencing the most valuable type-strain genomes for metagenomic binning, comparative biology and taxonomic classification.</title>
        <authorList>
            <person name="Goeker M."/>
        </authorList>
    </citation>
    <scope>NUCLEOTIDE SEQUENCE [LARGE SCALE GENOMIC DNA]</scope>
    <source>
        <strain evidence="2 4">DSM 3764</strain>
    </source>
</reference>
<proteinExistence type="predicted"/>
<organism evidence="1 3">
    <name type="scientific">Iodobacter fluviatilis</name>
    <dbReference type="NCBI Taxonomy" id="537"/>
    <lineage>
        <taxon>Bacteria</taxon>
        <taxon>Pseudomonadati</taxon>
        <taxon>Pseudomonadota</taxon>
        <taxon>Betaproteobacteria</taxon>
        <taxon>Neisseriales</taxon>
        <taxon>Chitinibacteraceae</taxon>
        <taxon>Iodobacter</taxon>
    </lineage>
</organism>
<protein>
    <submittedName>
        <fullName evidence="1">Uncharacterized protein</fullName>
    </submittedName>
</protein>